<feature type="compositionally biased region" description="Acidic residues" evidence="1">
    <location>
        <begin position="420"/>
        <end position="470"/>
    </location>
</feature>
<evidence type="ECO:0000256" key="1">
    <source>
        <dbReference type="SAM" id="MobiDB-lite"/>
    </source>
</evidence>
<protein>
    <submittedName>
        <fullName evidence="3">Uncharacterized protein</fullName>
    </submittedName>
</protein>
<sequence>MSQRLLVPVITVADALLAVVLGVVIPLLCTTAIWVAAGMSGDWTLSFAAAVGAWALSLGGDLVVTHDDTMLAPLGLSEPVAFEIGFAPLALTLATVIPALRSGARFRLDESPLALAALGPIAFAAAAWGLGAAASHANVAIDSLGTALLGGVIYLAALAVGARVWERVPDEVVELRTAGWGRGGIGAMVRGVGIMLAGLVAGGALLVTVGMLLGFGRILAAFEALHLDVVGAVAFGLGQLAILPNAILWAVSWMLGPGFAIGDGSSIAPIATNVGPLPLVPLLGAVPEGIPPFAIVLVVLPVAIGVLAGLAMRLAPGADDWNVGWRRLATPIVAAVVASLAIALLGLFSGGAVGPGRLATTGPEVGWMLLAAIATLAVGALTGAYVPLADAVEPAAGRADRAGTSTSRAAAGGRAADTSALDDDSRDEEDWDDDEGDWDDDDWDEDDEDDDWDDDIDGDEDEDGQDGPDDDGPKSRGRLVEKARAARSRLAPARDGRGDDGPTTPRRASAATTPRTPRDDTEPDIYAGIDPLADE</sequence>
<feature type="compositionally biased region" description="Low complexity" evidence="1">
    <location>
        <begin position="402"/>
        <end position="419"/>
    </location>
</feature>
<feature type="transmembrane region" description="Helical" evidence="2">
    <location>
        <begin position="76"/>
        <end position="100"/>
    </location>
</feature>
<accession>A0A6H9WQW3</accession>
<feature type="transmembrane region" description="Helical" evidence="2">
    <location>
        <begin position="185"/>
        <end position="215"/>
    </location>
</feature>
<dbReference type="RefSeq" id="WP_158027937.1">
    <property type="nucleotide sequence ID" value="NZ_BMHG01000001.1"/>
</dbReference>
<feature type="transmembrane region" description="Helical" evidence="2">
    <location>
        <begin position="112"/>
        <end position="134"/>
    </location>
</feature>
<gene>
    <name evidence="3" type="ORF">F8O04_03500</name>
</gene>
<keyword evidence="2" id="KW-0812">Transmembrane</keyword>
<feature type="transmembrane region" description="Helical" evidence="2">
    <location>
        <begin position="227"/>
        <end position="251"/>
    </location>
</feature>
<dbReference type="AlphaFoldDB" id="A0A6H9WQW3"/>
<feature type="region of interest" description="Disordered" evidence="1">
    <location>
        <begin position="397"/>
        <end position="535"/>
    </location>
</feature>
<dbReference type="Pfam" id="PF19877">
    <property type="entry name" value="DUF6350"/>
    <property type="match status" value="1"/>
</dbReference>
<organism evidence="3 4">
    <name type="scientific">Pseudoclavibacter endophyticus</name>
    <dbReference type="NCBI Taxonomy" id="1778590"/>
    <lineage>
        <taxon>Bacteria</taxon>
        <taxon>Bacillati</taxon>
        <taxon>Actinomycetota</taxon>
        <taxon>Actinomycetes</taxon>
        <taxon>Micrococcales</taxon>
        <taxon>Microbacteriaceae</taxon>
        <taxon>Pseudoclavibacter</taxon>
    </lineage>
</organism>
<feature type="transmembrane region" description="Helical" evidence="2">
    <location>
        <begin position="365"/>
        <end position="388"/>
    </location>
</feature>
<feature type="compositionally biased region" description="Basic and acidic residues" evidence="1">
    <location>
        <begin position="471"/>
        <end position="484"/>
    </location>
</feature>
<feature type="transmembrane region" description="Helical" evidence="2">
    <location>
        <begin position="12"/>
        <end position="37"/>
    </location>
</feature>
<feature type="transmembrane region" description="Helical" evidence="2">
    <location>
        <begin position="290"/>
        <end position="311"/>
    </location>
</feature>
<reference evidence="3 4" key="1">
    <citation type="submission" date="2019-09" db="EMBL/GenBank/DDBJ databases">
        <title>Phylogeny of genus Pseudoclavibacter and closely related genus.</title>
        <authorList>
            <person name="Li Y."/>
        </authorList>
    </citation>
    <scope>NUCLEOTIDE SEQUENCE [LARGE SCALE GENOMIC DNA]</scope>
    <source>
        <strain evidence="3 4">EGI 60007</strain>
    </source>
</reference>
<dbReference type="Proteomes" id="UP000431744">
    <property type="component" value="Unassembled WGS sequence"/>
</dbReference>
<feature type="transmembrane region" description="Helical" evidence="2">
    <location>
        <begin position="43"/>
        <end position="64"/>
    </location>
</feature>
<dbReference type="OrthoDB" id="3742900at2"/>
<evidence type="ECO:0000256" key="2">
    <source>
        <dbReference type="SAM" id="Phobius"/>
    </source>
</evidence>
<dbReference type="EMBL" id="WBJY01000001">
    <property type="protein sequence ID" value="KAB1649347.1"/>
    <property type="molecule type" value="Genomic_DNA"/>
</dbReference>
<dbReference type="InterPro" id="IPR045931">
    <property type="entry name" value="DUF6350"/>
</dbReference>
<keyword evidence="4" id="KW-1185">Reference proteome</keyword>
<evidence type="ECO:0000313" key="4">
    <source>
        <dbReference type="Proteomes" id="UP000431744"/>
    </source>
</evidence>
<evidence type="ECO:0000313" key="3">
    <source>
        <dbReference type="EMBL" id="KAB1649347.1"/>
    </source>
</evidence>
<keyword evidence="2" id="KW-0472">Membrane</keyword>
<keyword evidence="2" id="KW-1133">Transmembrane helix</keyword>
<feature type="transmembrane region" description="Helical" evidence="2">
    <location>
        <begin position="146"/>
        <end position="165"/>
    </location>
</feature>
<name>A0A6H9WQW3_9MICO</name>
<comment type="caution">
    <text evidence="3">The sequence shown here is derived from an EMBL/GenBank/DDBJ whole genome shotgun (WGS) entry which is preliminary data.</text>
</comment>
<feature type="compositionally biased region" description="Low complexity" evidence="1">
    <location>
        <begin position="502"/>
        <end position="515"/>
    </location>
</feature>
<feature type="transmembrane region" description="Helical" evidence="2">
    <location>
        <begin position="332"/>
        <end position="353"/>
    </location>
</feature>
<proteinExistence type="predicted"/>